<organism evidence="1 2">
    <name type="scientific">Rhizoclosmatium globosum</name>
    <dbReference type="NCBI Taxonomy" id="329046"/>
    <lineage>
        <taxon>Eukaryota</taxon>
        <taxon>Fungi</taxon>
        <taxon>Fungi incertae sedis</taxon>
        <taxon>Chytridiomycota</taxon>
        <taxon>Chytridiomycota incertae sedis</taxon>
        <taxon>Chytridiomycetes</taxon>
        <taxon>Chytridiales</taxon>
        <taxon>Chytriomycetaceae</taxon>
        <taxon>Rhizoclosmatium</taxon>
    </lineage>
</organism>
<dbReference type="OrthoDB" id="10366306at2759"/>
<comment type="caution">
    <text evidence="1">The sequence shown here is derived from an EMBL/GenBank/DDBJ whole genome shotgun (WGS) entry which is preliminary data.</text>
</comment>
<evidence type="ECO:0000313" key="1">
    <source>
        <dbReference type="EMBL" id="ORY41235.1"/>
    </source>
</evidence>
<dbReference type="Proteomes" id="UP000193642">
    <property type="component" value="Unassembled WGS sequence"/>
</dbReference>
<evidence type="ECO:0000313" key="2">
    <source>
        <dbReference type="Proteomes" id="UP000193642"/>
    </source>
</evidence>
<gene>
    <name evidence="1" type="ORF">BCR33DRAFT_342689</name>
</gene>
<accession>A0A1Y2C4I5</accession>
<dbReference type="EMBL" id="MCGO01000032">
    <property type="protein sequence ID" value="ORY41235.1"/>
    <property type="molecule type" value="Genomic_DNA"/>
</dbReference>
<sequence length="199" mass="22457">MIRRAQTMSTPRKMDASLVPSLESVFFVPNNPPSSNGTPFVPPSTDSANTTISLDNEADESAEINPFSVDNQLLFQNLFLNATPFWNFDLPALQQQPFDCFGFPIVFSDLDKVATPEFDDSSDDCFDEFLVFSSPDRAQAFDMYTVNGNQTDFVNSDATPHLMSILTRTELKQRECVEINEVKDSDEEDELSCFRMMLM</sequence>
<keyword evidence="2" id="KW-1185">Reference proteome</keyword>
<protein>
    <submittedName>
        <fullName evidence="1">Uncharacterized protein</fullName>
    </submittedName>
</protein>
<proteinExistence type="predicted"/>
<name>A0A1Y2C4I5_9FUNG</name>
<dbReference type="AlphaFoldDB" id="A0A1Y2C4I5"/>
<reference evidence="1 2" key="1">
    <citation type="submission" date="2016-07" db="EMBL/GenBank/DDBJ databases">
        <title>Pervasive Adenine N6-methylation of Active Genes in Fungi.</title>
        <authorList>
            <consortium name="DOE Joint Genome Institute"/>
            <person name="Mondo S.J."/>
            <person name="Dannebaum R.O."/>
            <person name="Kuo R.C."/>
            <person name="Labutti K."/>
            <person name="Haridas S."/>
            <person name="Kuo A."/>
            <person name="Salamov A."/>
            <person name="Ahrendt S.R."/>
            <person name="Lipzen A."/>
            <person name="Sullivan W."/>
            <person name="Andreopoulos W.B."/>
            <person name="Clum A."/>
            <person name="Lindquist E."/>
            <person name="Daum C."/>
            <person name="Ramamoorthy G.K."/>
            <person name="Gryganskyi A."/>
            <person name="Culley D."/>
            <person name="Magnuson J.K."/>
            <person name="James T.Y."/>
            <person name="O'Malley M.A."/>
            <person name="Stajich J.E."/>
            <person name="Spatafora J.W."/>
            <person name="Visel A."/>
            <person name="Grigoriev I.V."/>
        </authorList>
    </citation>
    <scope>NUCLEOTIDE SEQUENCE [LARGE SCALE GENOMIC DNA]</scope>
    <source>
        <strain evidence="1 2">JEL800</strain>
    </source>
</reference>